<accession>A0ABU1A215</accession>
<dbReference type="Proteomes" id="UP001230915">
    <property type="component" value="Unassembled WGS sequence"/>
</dbReference>
<organism evidence="2 3">
    <name type="scientific">Mesonia profundi</name>
    <dbReference type="NCBI Taxonomy" id="3070998"/>
    <lineage>
        <taxon>Bacteria</taxon>
        <taxon>Pseudomonadati</taxon>
        <taxon>Bacteroidota</taxon>
        <taxon>Flavobacteriia</taxon>
        <taxon>Flavobacteriales</taxon>
        <taxon>Flavobacteriaceae</taxon>
        <taxon>Mesonia</taxon>
    </lineage>
</organism>
<gene>
    <name evidence="2" type="ORF">RBU60_06910</name>
</gene>
<comment type="caution">
    <text evidence="2">The sequence shown here is derived from an EMBL/GenBank/DDBJ whole genome shotgun (WGS) entry which is preliminary data.</text>
</comment>
<evidence type="ECO:0000313" key="2">
    <source>
        <dbReference type="EMBL" id="MDQ7917301.1"/>
    </source>
</evidence>
<sequence>MLLKNFTSIISEKKEENSLTSSIQINAAHEVFQGHFPEQSVTPGVVLIQLFKEEAERFYKKTLRIEKVHQVKFLAVVNPDIDNELELQSVFTEDDDRIQLLGKALQSHEVVLKLKLILKAV</sequence>
<reference evidence="2 3" key="1">
    <citation type="submission" date="2023-08" db="EMBL/GenBank/DDBJ databases">
        <title>Mesonia sp. MT50, isolated from deep-sea sediment of the Mariana Trench.</title>
        <authorList>
            <person name="Fu H."/>
        </authorList>
    </citation>
    <scope>NUCLEOTIDE SEQUENCE [LARGE SCALE GENOMIC DNA]</scope>
    <source>
        <strain evidence="2 3">MT50</strain>
    </source>
</reference>
<dbReference type="EMBL" id="JAVHUL010000014">
    <property type="protein sequence ID" value="MDQ7917301.1"/>
    <property type="molecule type" value="Genomic_DNA"/>
</dbReference>
<dbReference type="InterPro" id="IPR029069">
    <property type="entry name" value="HotDog_dom_sf"/>
</dbReference>
<keyword evidence="3" id="KW-1185">Reference proteome</keyword>
<dbReference type="Pfam" id="PF22818">
    <property type="entry name" value="ApeI-like"/>
    <property type="match status" value="1"/>
</dbReference>
<dbReference type="InterPro" id="IPR054545">
    <property type="entry name" value="ApeI-like"/>
</dbReference>
<proteinExistence type="predicted"/>
<feature type="domain" description="ApeI dehydratase-like" evidence="1">
    <location>
        <begin position="12"/>
        <end position="89"/>
    </location>
</feature>
<protein>
    <submittedName>
        <fullName evidence="2">Hydroxymyristoyl-ACP dehydratase</fullName>
    </submittedName>
</protein>
<dbReference type="RefSeq" id="WP_308864011.1">
    <property type="nucleotide sequence ID" value="NZ_JAVHUL010000014.1"/>
</dbReference>
<dbReference type="Gene3D" id="3.10.129.10">
    <property type="entry name" value="Hotdog Thioesterase"/>
    <property type="match status" value="1"/>
</dbReference>
<evidence type="ECO:0000313" key="3">
    <source>
        <dbReference type="Proteomes" id="UP001230915"/>
    </source>
</evidence>
<dbReference type="SUPFAM" id="SSF54637">
    <property type="entry name" value="Thioesterase/thiol ester dehydrase-isomerase"/>
    <property type="match status" value="1"/>
</dbReference>
<name>A0ABU1A215_9FLAO</name>
<evidence type="ECO:0000259" key="1">
    <source>
        <dbReference type="Pfam" id="PF22818"/>
    </source>
</evidence>